<dbReference type="GO" id="GO:0005604">
    <property type="term" value="C:basement membrane"/>
    <property type="evidence" value="ECO:0007669"/>
    <property type="project" value="TreeGrafter"/>
</dbReference>
<organism evidence="8 9">
    <name type="scientific">Caerostris darwini</name>
    <dbReference type="NCBI Taxonomy" id="1538125"/>
    <lineage>
        <taxon>Eukaryota</taxon>
        <taxon>Metazoa</taxon>
        <taxon>Ecdysozoa</taxon>
        <taxon>Arthropoda</taxon>
        <taxon>Chelicerata</taxon>
        <taxon>Arachnida</taxon>
        <taxon>Araneae</taxon>
        <taxon>Araneomorphae</taxon>
        <taxon>Entelegynae</taxon>
        <taxon>Araneoidea</taxon>
        <taxon>Araneidae</taxon>
        <taxon>Caerostris</taxon>
    </lineage>
</organism>
<feature type="domain" description="Thyroglobulin type-1" evidence="7">
    <location>
        <begin position="28"/>
        <end position="80"/>
    </location>
</feature>
<dbReference type="Pfam" id="PF00086">
    <property type="entry name" value="Thyroglobulin_1"/>
    <property type="match status" value="2"/>
</dbReference>
<accession>A0AAV4UQU8</accession>
<keyword evidence="9" id="KW-1185">Reference proteome</keyword>
<comment type="caution">
    <text evidence="5">Lacks conserved residue(s) required for the propagation of feature annotation.</text>
</comment>
<evidence type="ECO:0000256" key="6">
    <source>
        <dbReference type="SAM" id="SignalP"/>
    </source>
</evidence>
<dbReference type="InterPro" id="IPR000716">
    <property type="entry name" value="Thyroglobulin_1"/>
</dbReference>
<evidence type="ECO:0000256" key="2">
    <source>
        <dbReference type="ARBA" id="ARBA00022525"/>
    </source>
</evidence>
<gene>
    <name evidence="8" type="ORF">CDAR_38911</name>
</gene>
<proteinExistence type="predicted"/>
<dbReference type="InterPro" id="IPR036857">
    <property type="entry name" value="Thyroglobulin_1_sf"/>
</dbReference>
<evidence type="ECO:0000313" key="8">
    <source>
        <dbReference type="EMBL" id="GIY60117.1"/>
    </source>
</evidence>
<dbReference type="EMBL" id="BPLQ01011751">
    <property type="protein sequence ID" value="GIY60117.1"/>
    <property type="molecule type" value="Genomic_DNA"/>
</dbReference>
<dbReference type="AlphaFoldDB" id="A0AAV4UQU8"/>
<dbReference type="InterPro" id="IPR051950">
    <property type="entry name" value="Dev_reg/Prot_inhib"/>
</dbReference>
<evidence type="ECO:0000256" key="1">
    <source>
        <dbReference type="ARBA" id="ARBA00004613"/>
    </source>
</evidence>
<dbReference type="Proteomes" id="UP001054837">
    <property type="component" value="Unassembled WGS sequence"/>
</dbReference>
<dbReference type="PROSITE" id="PS51162">
    <property type="entry name" value="THYROGLOBULIN_1_2"/>
    <property type="match status" value="2"/>
</dbReference>
<protein>
    <submittedName>
        <fullName evidence="8">U36-Nephitoxin-Nsp1a_1</fullName>
    </submittedName>
</protein>
<dbReference type="PANTHER" id="PTHR12352:SF3">
    <property type="entry name" value="NIDOGEN-2"/>
    <property type="match status" value="1"/>
</dbReference>
<dbReference type="Gene3D" id="4.10.800.10">
    <property type="entry name" value="Thyroglobulin type-1"/>
    <property type="match status" value="2"/>
</dbReference>
<feature type="domain" description="Thyroglobulin type-1" evidence="7">
    <location>
        <begin position="94"/>
        <end position="155"/>
    </location>
</feature>
<evidence type="ECO:0000256" key="3">
    <source>
        <dbReference type="ARBA" id="ARBA00022737"/>
    </source>
</evidence>
<dbReference type="SUPFAM" id="SSF57610">
    <property type="entry name" value="Thyroglobulin type-1 domain"/>
    <property type="match status" value="2"/>
</dbReference>
<feature type="disulfide bond" evidence="5">
    <location>
        <begin position="128"/>
        <end position="135"/>
    </location>
</feature>
<dbReference type="GO" id="GO:0007160">
    <property type="term" value="P:cell-matrix adhesion"/>
    <property type="evidence" value="ECO:0007669"/>
    <property type="project" value="TreeGrafter"/>
</dbReference>
<sequence>MNILALALLSCLLPAALCWDYPGFEGDNNDCPTVREKLSKDPEMKWFMPKCNADGTFQNLQCFDNHPHYSHPCMCITSEGTLIVALTEEFNITTCACPVAQWNVLTQYFTRQDVLLCADDGSFAPLQCSEITNNCWCVDRDGNQLTPKSKYIHSCDPVSRV</sequence>
<dbReference type="SMART" id="SM00211">
    <property type="entry name" value="TY"/>
    <property type="match status" value="2"/>
</dbReference>
<dbReference type="GO" id="GO:0005615">
    <property type="term" value="C:extracellular space"/>
    <property type="evidence" value="ECO:0007669"/>
    <property type="project" value="TreeGrafter"/>
</dbReference>
<feature type="chain" id="PRO_5043775104" evidence="6">
    <location>
        <begin position="19"/>
        <end position="161"/>
    </location>
</feature>
<evidence type="ECO:0000259" key="7">
    <source>
        <dbReference type="PROSITE" id="PS51162"/>
    </source>
</evidence>
<comment type="caution">
    <text evidence="8">The sequence shown here is derived from an EMBL/GenBank/DDBJ whole genome shotgun (WGS) entry which is preliminary data.</text>
</comment>
<keyword evidence="3" id="KW-0677">Repeat</keyword>
<name>A0AAV4UQU8_9ARAC</name>
<dbReference type="CDD" id="cd00191">
    <property type="entry name" value="TY"/>
    <property type="match status" value="1"/>
</dbReference>
<keyword evidence="4 5" id="KW-1015">Disulfide bond</keyword>
<evidence type="ECO:0000313" key="9">
    <source>
        <dbReference type="Proteomes" id="UP001054837"/>
    </source>
</evidence>
<evidence type="ECO:0000256" key="5">
    <source>
        <dbReference type="PROSITE-ProRule" id="PRU00500"/>
    </source>
</evidence>
<keyword evidence="2" id="KW-0964">Secreted</keyword>
<feature type="signal peptide" evidence="6">
    <location>
        <begin position="1"/>
        <end position="18"/>
    </location>
</feature>
<dbReference type="PANTHER" id="PTHR12352">
    <property type="entry name" value="SECRETED MODULAR CALCIUM-BINDING PROTEIN"/>
    <property type="match status" value="1"/>
</dbReference>
<reference evidence="8 9" key="1">
    <citation type="submission" date="2021-06" db="EMBL/GenBank/DDBJ databases">
        <title>Caerostris darwini draft genome.</title>
        <authorList>
            <person name="Kono N."/>
            <person name="Arakawa K."/>
        </authorList>
    </citation>
    <scope>NUCLEOTIDE SEQUENCE [LARGE SCALE GENOMIC DNA]</scope>
</reference>
<comment type="subcellular location">
    <subcellularLocation>
        <location evidence="1">Secreted</location>
    </subcellularLocation>
</comment>
<evidence type="ECO:0000256" key="4">
    <source>
        <dbReference type="ARBA" id="ARBA00023157"/>
    </source>
</evidence>
<keyword evidence="6" id="KW-0732">Signal</keyword>